<keyword evidence="2" id="KW-1185">Reference proteome</keyword>
<dbReference type="AlphaFoldDB" id="A0AAE1QZD1"/>
<gene>
    <name evidence="1" type="ORF">RND71_038266</name>
</gene>
<reference evidence="1" key="1">
    <citation type="submission" date="2023-12" db="EMBL/GenBank/DDBJ databases">
        <title>Genome assembly of Anisodus tanguticus.</title>
        <authorList>
            <person name="Wang Y.-J."/>
        </authorList>
    </citation>
    <scope>NUCLEOTIDE SEQUENCE</scope>
    <source>
        <strain evidence="1">KB-2021</strain>
        <tissue evidence="1">Leaf</tissue>
    </source>
</reference>
<dbReference type="EMBL" id="JAVYJV010000021">
    <property type="protein sequence ID" value="KAK4342450.1"/>
    <property type="molecule type" value="Genomic_DNA"/>
</dbReference>
<evidence type="ECO:0000313" key="2">
    <source>
        <dbReference type="Proteomes" id="UP001291623"/>
    </source>
</evidence>
<organism evidence="1 2">
    <name type="scientific">Anisodus tanguticus</name>
    <dbReference type="NCBI Taxonomy" id="243964"/>
    <lineage>
        <taxon>Eukaryota</taxon>
        <taxon>Viridiplantae</taxon>
        <taxon>Streptophyta</taxon>
        <taxon>Embryophyta</taxon>
        <taxon>Tracheophyta</taxon>
        <taxon>Spermatophyta</taxon>
        <taxon>Magnoliopsida</taxon>
        <taxon>eudicotyledons</taxon>
        <taxon>Gunneridae</taxon>
        <taxon>Pentapetalae</taxon>
        <taxon>asterids</taxon>
        <taxon>lamiids</taxon>
        <taxon>Solanales</taxon>
        <taxon>Solanaceae</taxon>
        <taxon>Solanoideae</taxon>
        <taxon>Hyoscyameae</taxon>
        <taxon>Anisodus</taxon>
    </lineage>
</organism>
<dbReference type="Proteomes" id="UP001291623">
    <property type="component" value="Unassembled WGS sequence"/>
</dbReference>
<name>A0AAE1QZD1_9SOLA</name>
<proteinExistence type="predicted"/>
<protein>
    <submittedName>
        <fullName evidence="1">Uncharacterized protein</fullName>
    </submittedName>
</protein>
<evidence type="ECO:0000313" key="1">
    <source>
        <dbReference type="EMBL" id="KAK4342450.1"/>
    </source>
</evidence>
<sequence>MASSFVNVEAVDRHSRLVQPYQLYQLPFETAAEDKVAKGTRVDKTTETNRPLDQKNNACTRLYALLFNYRLPLHVAPPLHDDIPRHKTITYFYAAILLTLFEANSSTKSSYVNNIEFDYMEYARGRFEQYWLKKSEPGSDNLLQDKVARGAGVDVLNGYGKISWVLT</sequence>
<dbReference type="Gene3D" id="3.90.1200.10">
    <property type="match status" value="1"/>
</dbReference>
<accession>A0AAE1QZD1</accession>
<comment type="caution">
    <text evidence="1">The sequence shown here is derived from an EMBL/GenBank/DDBJ whole genome shotgun (WGS) entry which is preliminary data.</text>
</comment>